<dbReference type="KEGG" id="acaf:CA12_16070"/>
<dbReference type="Proteomes" id="UP000318741">
    <property type="component" value="Chromosome"/>
</dbReference>
<proteinExistence type="predicted"/>
<name>A0A517P832_9PLAN</name>
<sequence>MPYYFVFWNYEPGGNVEHIADNDLTQDDVESVLFDPDERGVSRSSGEEVVFGEIADGRYIMVVFERISSMELNPITAYEVDR</sequence>
<dbReference type="RefSeq" id="WP_145358408.1">
    <property type="nucleotide sequence ID" value="NZ_CP036265.1"/>
</dbReference>
<dbReference type="EMBL" id="CP036265">
    <property type="protein sequence ID" value="QDT15522.1"/>
    <property type="molecule type" value="Genomic_DNA"/>
</dbReference>
<dbReference type="OrthoDB" id="215621at2"/>
<organism evidence="1 2">
    <name type="scientific">Alienimonas californiensis</name>
    <dbReference type="NCBI Taxonomy" id="2527989"/>
    <lineage>
        <taxon>Bacteria</taxon>
        <taxon>Pseudomonadati</taxon>
        <taxon>Planctomycetota</taxon>
        <taxon>Planctomycetia</taxon>
        <taxon>Planctomycetales</taxon>
        <taxon>Planctomycetaceae</taxon>
        <taxon>Alienimonas</taxon>
    </lineage>
</organism>
<evidence type="ECO:0000313" key="2">
    <source>
        <dbReference type="Proteomes" id="UP000318741"/>
    </source>
</evidence>
<accession>A0A517P832</accession>
<keyword evidence="2" id="KW-1185">Reference proteome</keyword>
<gene>
    <name evidence="1" type="ORF">CA12_16070</name>
</gene>
<evidence type="ECO:0000313" key="1">
    <source>
        <dbReference type="EMBL" id="QDT15522.1"/>
    </source>
</evidence>
<dbReference type="AlphaFoldDB" id="A0A517P832"/>
<protein>
    <submittedName>
        <fullName evidence="1">Uncharacterized protein</fullName>
    </submittedName>
</protein>
<reference evidence="1 2" key="1">
    <citation type="submission" date="2019-02" db="EMBL/GenBank/DDBJ databases">
        <title>Deep-cultivation of Planctomycetes and their phenomic and genomic characterization uncovers novel biology.</title>
        <authorList>
            <person name="Wiegand S."/>
            <person name="Jogler M."/>
            <person name="Boedeker C."/>
            <person name="Pinto D."/>
            <person name="Vollmers J."/>
            <person name="Rivas-Marin E."/>
            <person name="Kohn T."/>
            <person name="Peeters S.H."/>
            <person name="Heuer A."/>
            <person name="Rast P."/>
            <person name="Oberbeckmann S."/>
            <person name="Bunk B."/>
            <person name="Jeske O."/>
            <person name="Meyerdierks A."/>
            <person name="Storesund J.E."/>
            <person name="Kallscheuer N."/>
            <person name="Luecker S."/>
            <person name="Lage O.M."/>
            <person name="Pohl T."/>
            <person name="Merkel B.J."/>
            <person name="Hornburger P."/>
            <person name="Mueller R.-W."/>
            <person name="Bruemmer F."/>
            <person name="Labrenz M."/>
            <person name="Spormann A.M."/>
            <person name="Op den Camp H."/>
            <person name="Overmann J."/>
            <person name="Amann R."/>
            <person name="Jetten M.S.M."/>
            <person name="Mascher T."/>
            <person name="Medema M.H."/>
            <person name="Devos D.P."/>
            <person name="Kaster A.-K."/>
            <person name="Ovreas L."/>
            <person name="Rohde M."/>
            <person name="Galperin M.Y."/>
            <person name="Jogler C."/>
        </authorList>
    </citation>
    <scope>NUCLEOTIDE SEQUENCE [LARGE SCALE GENOMIC DNA]</scope>
    <source>
        <strain evidence="1 2">CA12</strain>
    </source>
</reference>